<keyword evidence="7 8" id="KW-0472">Membrane</keyword>
<protein>
    <recommendedName>
        <fullName evidence="11">Nicotinamide riboside transporter PnuC</fullName>
    </recommendedName>
</protein>
<organism evidence="9 10">
    <name type="scientific">Actinomarinicola tropica</name>
    <dbReference type="NCBI Taxonomy" id="2789776"/>
    <lineage>
        <taxon>Bacteria</taxon>
        <taxon>Bacillati</taxon>
        <taxon>Actinomycetota</taxon>
        <taxon>Acidimicrobiia</taxon>
        <taxon>Acidimicrobiales</taxon>
        <taxon>Iamiaceae</taxon>
        <taxon>Actinomarinicola</taxon>
    </lineage>
</organism>
<accession>A0A5Q2RHK1</accession>
<evidence type="ECO:0008006" key="11">
    <source>
        <dbReference type="Google" id="ProtNLM"/>
    </source>
</evidence>
<gene>
    <name evidence="9" type="ORF">GH723_04115</name>
</gene>
<evidence type="ECO:0000313" key="9">
    <source>
        <dbReference type="EMBL" id="QGG94352.1"/>
    </source>
</evidence>
<keyword evidence="4" id="KW-1003">Cell membrane</keyword>
<dbReference type="AlphaFoldDB" id="A0A5Q2RHK1"/>
<dbReference type="KEGG" id="atq:GH723_04115"/>
<keyword evidence="6 8" id="KW-1133">Transmembrane helix</keyword>
<name>A0A5Q2RHK1_9ACTN</name>
<dbReference type="RefSeq" id="WP_153758458.1">
    <property type="nucleotide sequence ID" value="NZ_CP045851.1"/>
</dbReference>
<dbReference type="PANTHER" id="PTHR36122">
    <property type="entry name" value="NICOTINAMIDE RIBOSIDE TRANSPORTER PNUC"/>
    <property type="match status" value="1"/>
</dbReference>
<comment type="subcellular location">
    <subcellularLocation>
        <location evidence="1">Cell membrane</location>
        <topology evidence="1">Multi-pass membrane protein</topology>
    </subcellularLocation>
</comment>
<feature type="transmembrane region" description="Helical" evidence="8">
    <location>
        <begin position="145"/>
        <end position="165"/>
    </location>
</feature>
<evidence type="ECO:0000256" key="4">
    <source>
        <dbReference type="ARBA" id="ARBA00022475"/>
    </source>
</evidence>
<keyword evidence="5 8" id="KW-0812">Transmembrane</keyword>
<dbReference type="NCBIfam" id="TIGR01528">
    <property type="entry name" value="NMN_trans_PnuC"/>
    <property type="match status" value="1"/>
</dbReference>
<proteinExistence type="inferred from homology"/>
<keyword evidence="3" id="KW-0813">Transport</keyword>
<evidence type="ECO:0000256" key="7">
    <source>
        <dbReference type="ARBA" id="ARBA00023136"/>
    </source>
</evidence>
<feature type="transmembrane region" description="Helical" evidence="8">
    <location>
        <begin position="31"/>
        <end position="48"/>
    </location>
</feature>
<reference evidence="9 10" key="1">
    <citation type="submission" date="2019-11" db="EMBL/GenBank/DDBJ databases">
        <authorList>
            <person name="He Y."/>
        </authorList>
    </citation>
    <scope>NUCLEOTIDE SEQUENCE [LARGE SCALE GENOMIC DNA]</scope>
    <source>
        <strain evidence="9 10">SCSIO 58843</strain>
    </source>
</reference>
<dbReference type="GO" id="GO:0034257">
    <property type="term" value="F:nicotinamide riboside transmembrane transporter activity"/>
    <property type="evidence" value="ECO:0007669"/>
    <property type="project" value="InterPro"/>
</dbReference>
<evidence type="ECO:0000256" key="2">
    <source>
        <dbReference type="ARBA" id="ARBA00006669"/>
    </source>
</evidence>
<dbReference type="Proteomes" id="UP000334019">
    <property type="component" value="Chromosome"/>
</dbReference>
<dbReference type="Pfam" id="PF04973">
    <property type="entry name" value="NMN_transporter"/>
    <property type="match status" value="1"/>
</dbReference>
<feature type="transmembrane region" description="Helical" evidence="8">
    <location>
        <begin position="219"/>
        <end position="236"/>
    </location>
</feature>
<feature type="transmembrane region" description="Helical" evidence="8">
    <location>
        <begin position="54"/>
        <end position="74"/>
    </location>
</feature>
<evidence type="ECO:0000256" key="5">
    <source>
        <dbReference type="ARBA" id="ARBA00022692"/>
    </source>
</evidence>
<evidence type="ECO:0000313" key="10">
    <source>
        <dbReference type="Proteomes" id="UP000334019"/>
    </source>
</evidence>
<evidence type="ECO:0000256" key="8">
    <source>
        <dbReference type="SAM" id="Phobius"/>
    </source>
</evidence>
<evidence type="ECO:0000256" key="1">
    <source>
        <dbReference type="ARBA" id="ARBA00004651"/>
    </source>
</evidence>
<sequence length="258" mass="28031">MTQIDERLTAEQLPVVERTPVWGTALDRRHALAAVVAAAAITALYSVLSRWVSGAGPTTLEVVGTVTSLSCVWITRRQNVLCMPLGLVSVVAMGAFFFEIDLVGQGWLHLGYYVPIQVAGWWFWIRGGEGRTDRPVAWMGWPGRIAVAVAVVAGTFALAGLFERLHGPSDTLLWDSSIVAASVAAQALLTLKRVEAWWLWLVPVNVSAVALYVVSGAHLFAALYCLYLVIASLGLRDWGRAHRLQRAGAAAAEARWAR</sequence>
<evidence type="ECO:0000256" key="3">
    <source>
        <dbReference type="ARBA" id="ARBA00022448"/>
    </source>
</evidence>
<dbReference type="InterPro" id="IPR006419">
    <property type="entry name" value="NMN_transpt_PnuC"/>
</dbReference>
<dbReference type="EMBL" id="CP045851">
    <property type="protein sequence ID" value="QGG94352.1"/>
    <property type="molecule type" value="Genomic_DNA"/>
</dbReference>
<dbReference type="PANTHER" id="PTHR36122:SF2">
    <property type="entry name" value="NICOTINAMIDE RIBOSIDE TRANSPORTER PNUC"/>
    <property type="match status" value="1"/>
</dbReference>
<dbReference type="GO" id="GO:0005886">
    <property type="term" value="C:plasma membrane"/>
    <property type="evidence" value="ECO:0007669"/>
    <property type="project" value="UniProtKB-SubCell"/>
</dbReference>
<evidence type="ECO:0000256" key="6">
    <source>
        <dbReference type="ARBA" id="ARBA00022989"/>
    </source>
</evidence>
<feature type="transmembrane region" description="Helical" evidence="8">
    <location>
        <begin position="106"/>
        <end position="124"/>
    </location>
</feature>
<keyword evidence="10" id="KW-1185">Reference proteome</keyword>
<feature type="transmembrane region" description="Helical" evidence="8">
    <location>
        <begin position="81"/>
        <end position="100"/>
    </location>
</feature>
<comment type="similarity">
    <text evidence="2">Belongs to the nicotinamide ribonucleoside (NR) uptake permease (TC 4.B.1) family.</text>
</comment>